<keyword evidence="3" id="KW-1185">Reference proteome</keyword>
<accession>A0ABS5F7S6</accession>
<gene>
    <name evidence="2" type="ORF">GXW71_29870</name>
</gene>
<comment type="caution">
    <text evidence="2">The sequence shown here is derived from an EMBL/GenBank/DDBJ whole genome shotgun (WGS) entry which is preliminary data.</text>
</comment>
<reference evidence="3" key="1">
    <citation type="journal article" date="2021" name="Syst. Appl. Microbiol.">
        <title>Roseomonas hellenica sp. nov., isolated from roots of wild-growing Alkanna tinctoria.</title>
        <authorList>
            <person name="Rat A."/>
            <person name="Naranjo H.D."/>
            <person name="Lebbe L."/>
            <person name="Cnockaert M."/>
            <person name="Krigas N."/>
            <person name="Grigoriadou K."/>
            <person name="Maloupa E."/>
            <person name="Willems A."/>
        </authorList>
    </citation>
    <scope>NUCLEOTIDE SEQUENCE [LARGE SCALE GENOMIC DNA]</scope>
    <source>
        <strain evidence="3">LMG 31523</strain>
    </source>
</reference>
<proteinExistence type="predicted"/>
<feature type="compositionally biased region" description="Pro residues" evidence="1">
    <location>
        <begin position="170"/>
        <end position="179"/>
    </location>
</feature>
<evidence type="ECO:0000313" key="2">
    <source>
        <dbReference type="EMBL" id="MBR0668597.1"/>
    </source>
</evidence>
<name>A0ABS5F7S6_9PROT</name>
<protein>
    <submittedName>
        <fullName evidence="2">Uncharacterized protein</fullName>
    </submittedName>
</protein>
<evidence type="ECO:0000313" key="3">
    <source>
        <dbReference type="Proteomes" id="UP001196870"/>
    </source>
</evidence>
<feature type="region of interest" description="Disordered" evidence="1">
    <location>
        <begin position="159"/>
        <end position="179"/>
    </location>
</feature>
<dbReference type="RefSeq" id="WP_211856374.1">
    <property type="nucleotide sequence ID" value="NZ_JAAGBB010000062.1"/>
</dbReference>
<dbReference type="EMBL" id="JAAGBB010000062">
    <property type="protein sequence ID" value="MBR0668597.1"/>
    <property type="molecule type" value="Genomic_DNA"/>
</dbReference>
<organism evidence="2 3">
    <name type="scientific">Plastoroseomonas hellenica</name>
    <dbReference type="NCBI Taxonomy" id="2687306"/>
    <lineage>
        <taxon>Bacteria</taxon>
        <taxon>Pseudomonadati</taxon>
        <taxon>Pseudomonadota</taxon>
        <taxon>Alphaproteobacteria</taxon>
        <taxon>Acetobacterales</taxon>
        <taxon>Acetobacteraceae</taxon>
        <taxon>Plastoroseomonas</taxon>
    </lineage>
</organism>
<evidence type="ECO:0000256" key="1">
    <source>
        <dbReference type="SAM" id="MobiDB-lite"/>
    </source>
</evidence>
<dbReference type="Proteomes" id="UP001196870">
    <property type="component" value="Unassembled WGS sequence"/>
</dbReference>
<sequence>MRITKVLLIGFAVVAAPGLLGSGWVAWNAWQGLQRAQGAEAVAEALRTSMQAQTLLAEESADLSAAALTRRGDARMLRQAANLTHQRIEAVTAGAAAAGLAVPDRGLVAGLDALRQRVVASATGATGSGAPDTALSQAVLRARREAIAELGFRLFGDSASSHHAPERAWPGPPVAPCPA</sequence>